<dbReference type="PANTHER" id="PTHR33991">
    <property type="entry name" value="DNA REPAIR PROTEIN RECO"/>
    <property type="match status" value="1"/>
</dbReference>
<keyword evidence="2 4" id="KW-0233">DNA recombination</keyword>
<evidence type="ECO:0000313" key="7">
    <source>
        <dbReference type="Proteomes" id="UP001500298"/>
    </source>
</evidence>
<reference evidence="7" key="1">
    <citation type="journal article" date="2019" name="Int. J. Syst. Evol. Microbiol.">
        <title>The Global Catalogue of Microorganisms (GCM) 10K type strain sequencing project: providing services to taxonomists for standard genome sequencing and annotation.</title>
        <authorList>
            <consortium name="The Broad Institute Genomics Platform"/>
            <consortium name="The Broad Institute Genome Sequencing Center for Infectious Disease"/>
            <person name="Wu L."/>
            <person name="Ma J."/>
        </authorList>
    </citation>
    <scope>NUCLEOTIDE SEQUENCE [LARGE SCALE GENOMIC DNA]</scope>
    <source>
        <strain evidence="7">JCM 18326</strain>
    </source>
</reference>
<dbReference type="SUPFAM" id="SSF50249">
    <property type="entry name" value="Nucleic acid-binding proteins"/>
    <property type="match status" value="1"/>
</dbReference>
<dbReference type="Pfam" id="PF11967">
    <property type="entry name" value="RecO_N"/>
    <property type="match status" value="1"/>
</dbReference>
<dbReference type="InterPro" id="IPR022572">
    <property type="entry name" value="DNA_rep/recomb_RecO_N"/>
</dbReference>
<name>A0ABP9DL03_9BACT</name>
<comment type="similarity">
    <text evidence="4">Belongs to the RecO family.</text>
</comment>
<keyword evidence="7" id="KW-1185">Reference proteome</keyword>
<proteinExistence type="inferred from homology"/>
<dbReference type="NCBIfam" id="TIGR00613">
    <property type="entry name" value="reco"/>
    <property type="match status" value="1"/>
</dbReference>
<protein>
    <recommendedName>
        <fullName evidence="4">DNA repair protein RecO</fullName>
    </recommendedName>
    <alternativeName>
        <fullName evidence="4">Recombination protein O</fullName>
    </alternativeName>
</protein>
<dbReference type="PANTHER" id="PTHR33991:SF1">
    <property type="entry name" value="DNA REPAIR PROTEIN RECO"/>
    <property type="match status" value="1"/>
</dbReference>
<evidence type="ECO:0000259" key="5">
    <source>
        <dbReference type="Pfam" id="PF11967"/>
    </source>
</evidence>
<evidence type="ECO:0000256" key="2">
    <source>
        <dbReference type="ARBA" id="ARBA00023172"/>
    </source>
</evidence>
<evidence type="ECO:0000256" key="1">
    <source>
        <dbReference type="ARBA" id="ARBA00022763"/>
    </source>
</evidence>
<comment type="caution">
    <text evidence="6">The sequence shown here is derived from an EMBL/GenBank/DDBJ whole genome shotgun (WGS) entry which is preliminary data.</text>
</comment>
<comment type="function">
    <text evidence="4">Involved in DNA repair and RecF pathway recombination.</text>
</comment>
<dbReference type="Proteomes" id="UP001500298">
    <property type="component" value="Unassembled WGS sequence"/>
</dbReference>
<evidence type="ECO:0000256" key="4">
    <source>
        <dbReference type="HAMAP-Rule" id="MF_00201"/>
    </source>
</evidence>
<dbReference type="HAMAP" id="MF_00201">
    <property type="entry name" value="RecO"/>
    <property type="match status" value="1"/>
</dbReference>
<dbReference type="InterPro" id="IPR012340">
    <property type="entry name" value="NA-bd_OB-fold"/>
</dbReference>
<dbReference type="Gene3D" id="2.40.50.140">
    <property type="entry name" value="Nucleic acid-binding proteins"/>
    <property type="match status" value="1"/>
</dbReference>
<dbReference type="Pfam" id="PF02565">
    <property type="entry name" value="RecO_C"/>
    <property type="match status" value="1"/>
</dbReference>
<keyword evidence="3 4" id="KW-0234">DNA repair</keyword>
<evidence type="ECO:0000313" key="6">
    <source>
        <dbReference type="EMBL" id="GAA4849269.1"/>
    </source>
</evidence>
<keyword evidence="1 4" id="KW-0227">DNA damage</keyword>
<evidence type="ECO:0000256" key="3">
    <source>
        <dbReference type="ARBA" id="ARBA00023204"/>
    </source>
</evidence>
<sequence>MEYINTKGIVLSTMKYKESSVISRIYTEKLGLRSYLVHGVRSSRNRKTQKAALFQPLNLLDLQVTERPLKELQQIKGGNILYPMLDCRTNIIKGSILLFLTEVLSKVLKEEQENPTLFLYLQQSLIIFDKLQKHFANFHLQFLLNLPDYLGLTINEAKSLYTEQRIHDHPELDKTINQLLQTPFDEYIPLNQQQRSEVLDHIIRFYQYHFQSFDYPKSLEILKEVLSA</sequence>
<gene>
    <name evidence="4 6" type="primary">recO</name>
    <name evidence="6" type="ORF">GCM10023331_37420</name>
</gene>
<dbReference type="InterPro" id="IPR003717">
    <property type="entry name" value="RecO"/>
</dbReference>
<organism evidence="6 7">
    <name type="scientific">Algivirga pacifica</name>
    <dbReference type="NCBI Taxonomy" id="1162670"/>
    <lineage>
        <taxon>Bacteria</taxon>
        <taxon>Pseudomonadati</taxon>
        <taxon>Bacteroidota</taxon>
        <taxon>Cytophagia</taxon>
        <taxon>Cytophagales</taxon>
        <taxon>Flammeovirgaceae</taxon>
        <taxon>Algivirga</taxon>
    </lineage>
</organism>
<dbReference type="EMBL" id="BAABJX010000062">
    <property type="protein sequence ID" value="GAA4849269.1"/>
    <property type="molecule type" value="Genomic_DNA"/>
</dbReference>
<feature type="domain" description="DNA replication/recombination mediator RecO N-terminal" evidence="5">
    <location>
        <begin position="1"/>
        <end position="82"/>
    </location>
</feature>
<dbReference type="RefSeq" id="WP_345374630.1">
    <property type="nucleotide sequence ID" value="NZ_BAABJX010000062.1"/>
</dbReference>
<accession>A0ABP9DL03</accession>